<proteinExistence type="predicted"/>
<feature type="domain" description="NACHT" evidence="4">
    <location>
        <begin position="376"/>
        <end position="525"/>
    </location>
</feature>
<dbReference type="EMBL" id="JARJCW010000156">
    <property type="protein sequence ID" value="KAJ7190140.1"/>
    <property type="molecule type" value="Genomic_DNA"/>
</dbReference>
<feature type="domain" description="C2" evidence="3">
    <location>
        <begin position="1"/>
        <end position="110"/>
    </location>
</feature>
<evidence type="ECO:0000259" key="4">
    <source>
        <dbReference type="PROSITE" id="PS50837"/>
    </source>
</evidence>
<dbReference type="InterPro" id="IPR056884">
    <property type="entry name" value="NPHP3-like_N"/>
</dbReference>
<dbReference type="AlphaFoldDB" id="A0AAD6Y3K8"/>
<keyword evidence="6" id="KW-1185">Reference proteome</keyword>
<gene>
    <name evidence="5" type="ORF">GGX14DRAFT_606487</name>
</gene>
<dbReference type="InterPro" id="IPR010721">
    <property type="entry name" value="UstE-like"/>
</dbReference>
<evidence type="ECO:0000256" key="1">
    <source>
        <dbReference type="ARBA" id="ARBA00022737"/>
    </source>
</evidence>
<dbReference type="Gene3D" id="1.20.120.1630">
    <property type="match status" value="1"/>
</dbReference>
<evidence type="ECO:0000313" key="6">
    <source>
        <dbReference type="Proteomes" id="UP001219525"/>
    </source>
</evidence>
<organism evidence="5 6">
    <name type="scientific">Mycena pura</name>
    <dbReference type="NCBI Taxonomy" id="153505"/>
    <lineage>
        <taxon>Eukaryota</taxon>
        <taxon>Fungi</taxon>
        <taxon>Dikarya</taxon>
        <taxon>Basidiomycota</taxon>
        <taxon>Agaricomycotina</taxon>
        <taxon>Agaricomycetes</taxon>
        <taxon>Agaricomycetidae</taxon>
        <taxon>Agaricales</taxon>
        <taxon>Marasmiineae</taxon>
        <taxon>Mycenaceae</taxon>
        <taxon>Mycena</taxon>
    </lineage>
</organism>
<evidence type="ECO:0008006" key="7">
    <source>
        <dbReference type="Google" id="ProtNLM"/>
    </source>
</evidence>
<evidence type="ECO:0000256" key="2">
    <source>
        <dbReference type="SAM" id="MobiDB-lite"/>
    </source>
</evidence>
<dbReference type="Pfam" id="PF24883">
    <property type="entry name" value="NPHP3_N"/>
    <property type="match status" value="1"/>
</dbReference>
<accession>A0AAD6Y3K8</accession>
<dbReference type="SUPFAM" id="SSF49562">
    <property type="entry name" value="C2 domain (Calcium/lipid-binding domain, CaLB)"/>
    <property type="match status" value="1"/>
</dbReference>
<dbReference type="PANTHER" id="PTHR10039:SF17">
    <property type="entry name" value="FUNGAL STAND N-TERMINAL GOODBYE DOMAIN-CONTAINING PROTEIN-RELATED"/>
    <property type="match status" value="1"/>
</dbReference>
<dbReference type="InterPro" id="IPR000008">
    <property type="entry name" value="C2_dom"/>
</dbReference>
<dbReference type="SUPFAM" id="SSF52540">
    <property type="entry name" value="P-loop containing nucleoside triphosphate hydrolases"/>
    <property type="match status" value="1"/>
</dbReference>
<dbReference type="Pfam" id="PF00168">
    <property type="entry name" value="C2"/>
    <property type="match status" value="1"/>
</dbReference>
<dbReference type="Gene3D" id="3.40.50.300">
    <property type="entry name" value="P-loop containing nucleotide triphosphate hydrolases"/>
    <property type="match status" value="1"/>
</dbReference>
<dbReference type="CDD" id="cd00030">
    <property type="entry name" value="C2"/>
    <property type="match status" value="1"/>
</dbReference>
<sequence>MSRTYSLRIQSADRIVWNPGLGHRKSPNLYVTIDEDGSRVVKTPIFRRSLKPQWDFRTNLTSEMTSKILVLRLHHDSSIGRLGSVFLGECNITIEALLQLCVSNEGEGPLFWKLKVHLYCIGKYALAQTALQDMQKDVDNLALGETGSHVIRAAEAGTQVIDAAEAGANTDLATVLMGVISPLKLIVEIGNELAKVHPYANAAWKILTSVYNAVEHQRDVDDKIMKLVSAMVEVYSFVEHVEFLAEKIIPLESTIAAIAKQTLECAIFVREYTGHGFSGRLVRTTLTNNNDNKLDELSSALLKLKESFDRGVAIQSTIISAEIRDDIKVLVHSDLLKTLSLIDVDASLRPECLLGTRLNVLKEITEWVTTPSDTSNIFWLYGVAGSGKSTIATTVAQSFRELGRLGAFIFFNRNNPASGNPKAVLHTIAYWMAKSNSHVETVLCDVLAHEPTLLNASLRTQFNKLLLDPLVAAKDYICGPIVIILDALDECSNKDGRSSLISLIVNDFPNLPAIFRFVITSRPDSTIAAPFRKNLHITPRFLDISSNESQEDIALYVRYTMANIRTANSGLQSTWPGGDAMTQLTERSGGLFIWASTGYKFINRDSPENKLKMLLDPSREFTSDSRLDELYTTALENSADWSDEDFCRDAIPVLGLIVLGRAPLTAEAMDSLLDLKQGRSSKLLRDLGCIVQWESGQTARMLHGSFSEYLTDPDRSGAHPWFVDKSCVNRSLTLQCFRVLHSQLKFNICDLENWDLLNSGVPNLSTRVEQHISCELSYASKYWASHLHDIVADNEVLTRLRNFMGTDFLHWLEVLSLTEQVSIAQRALEFAQTYAQYAQRQREATPRTWPPSRRAGQARAHNTRRRLGTYSTTGIATIVLGRLSAAPLQYLMFSKGWAVKGLVAVGLRASNRLVTSGPGIAGLGPVPTLLTGMYAVAGLRHVYWALFTNTYDLAPGSALMVVVYNAAVDTFSTLVAVNALTSAPYPVCGGDFVDCIGWKQWAGLALFATGISIELLAEESLGRKPFKKDPKNKGKIDDTGQWSVVRHPDYIGYTLWRAGIALTTGSLGATAALTTFSVFQCYVYQLLRRLIL</sequence>
<comment type="caution">
    <text evidence="5">The sequence shown here is derived from an EMBL/GenBank/DDBJ whole genome shotgun (WGS) entry which is preliminary data.</text>
</comment>
<dbReference type="SMART" id="SM00239">
    <property type="entry name" value="C2"/>
    <property type="match status" value="1"/>
</dbReference>
<dbReference type="Pfam" id="PF06966">
    <property type="entry name" value="DUF1295"/>
    <property type="match status" value="1"/>
</dbReference>
<dbReference type="Gene3D" id="2.60.40.150">
    <property type="entry name" value="C2 domain"/>
    <property type="match status" value="1"/>
</dbReference>
<dbReference type="InterPro" id="IPR035892">
    <property type="entry name" value="C2_domain_sf"/>
</dbReference>
<evidence type="ECO:0000313" key="5">
    <source>
        <dbReference type="EMBL" id="KAJ7190140.1"/>
    </source>
</evidence>
<dbReference type="InterPro" id="IPR007111">
    <property type="entry name" value="NACHT_NTPase"/>
</dbReference>
<evidence type="ECO:0000259" key="3">
    <source>
        <dbReference type="PROSITE" id="PS50004"/>
    </source>
</evidence>
<keyword evidence="1" id="KW-0677">Repeat</keyword>
<name>A0AAD6Y3K8_9AGAR</name>
<dbReference type="Proteomes" id="UP001219525">
    <property type="component" value="Unassembled WGS sequence"/>
</dbReference>
<dbReference type="PROSITE" id="PS50837">
    <property type="entry name" value="NACHT"/>
    <property type="match status" value="1"/>
</dbReference>
<dbReference type="PROSITE" id="PS50004">
    <property type="entry name" value="C2"/>
    <property type="match status" value="1"/>
</dbReference>
<protein>
    <recommendedName>
        <fullName evidence="7">C2 domain-containing protein</fullName>
    </recommendedName>
</protein>
<dbReference type="PANTHER" id="PTHR10039">
    <property type="entry name" value="AMELOGENIN"/>
    <property type="match status" value="1"/>
</dbReference>
<dbReference type="InterPro" id="IPR027417">
    <property type="entry name" value="P-loop_NTPase"/>
</dbReference>
<reference evidence="5" key="1">
    <citation type="submission" date="2023-03" db="EMBL/GenBank/DDBJ databases">
        <title>Massive genome expansion in bonnet fungi (Mycena s.s.) driven by repeated elements and novel gene families across ecological guilds.</title>
        <authorList>
            <consortium name="Lawrence Berkeley National Laboratory"/>
            <person name="Harder C.B."/>
            <person name="Miyauchi S."/>
            <person name="Viragh M."/>
            <person name="Kuo A."/>
            <person name="Thoen E."/>
            <person name="Andreopoulos B."/>
            <person name="Lu D."/>
            <person name="Skrede I."/>
            <person name="Drula E."/>
            <person name="Henrissat B."/>
            <person name="Morin E."/>
            <person name="Kohler A."/>
            <person name="Barry K."/>
            <person name="LaButti K."/>
            <person name="Morin E."/>
            <person name="Salamov A."/>
            <person name="Lipzen A."/>
            <person name="Mereny Z."/>
            <person name="Hegedus B."/>
            <person name="Baldrian P."/>
            <person name="Stursova M."/>
            <person name="Weitz H."/>
            <person name="Taylor A."/>
            <person name="Grigoriev I.V."/>
            <person name="Nagy L.G."/>
            <person name="Martin F."/>
            <person name="Kauserud H."/>
        </authorList>
    </citation>
    <scope>NUCLEOTIDE SEQUENCE</scope>
    <source>
        <strain evidence="5">9144</strain>
    </source>
</reference>
<feature type="region of interest" description="Disordered" evidence="2">
    <location>
        <begin position="842"/>
        <end position="863"/>
    </location>
</feature>